<evidence type="ECO:0000313" key="2">
    <source>
        <dbReference type="EMBL" id="MBC1937161.1"/>
    </source>
</evidence>
<sequence>MEKLTKKQAEQMKIIKEYAKGREDFSFTEFGFVFAEYYPKRRSSTVEGIAAMDIVSTTSNKELARLERAYYKGYEVMPDWKFNIGDIVYLAPSLSAPRSLWYVENRIVTRGKAHYILCGDYDPRVQAYRRAGNPPYMEVSEDKLKLIQKKSEWEQTVVPRKKKKKVSPMHPGCGHGSKTQY</sequence>
<evidence type="ECO:0000313" key="3">
    <source>
        <dbReference type="Proteomes" id="UP000535908"/>
    </source>
</evidence>
<name>A0A7X0Y545_9LIST</name>
<gene>
    <name evidence="2" type="ORF">HCA69_12340</name>
</gene>
<organism evidence="2 3">
    <name type="scientific">Listeria grandensis</name>
    <dbReference type="NCBI Taxonomy" id="1494963"/>
    <lineage>
        <taxon>Bacteria</taxon>
        <taxon>Bacillati</taxon>
        <taxon>Bacillota</taxon>
        <taxon>Bacilli</taxon>
        <taxon>Bacillales</taxon>
        <taxon>Listeriaceae</taxon>
        <taxon>Listeria</taxon>
    </lineage>
</organism>
<protein>
    <submittedName>
        <fullName evidence="2">Uncharacterized protein</fullName>
    </submittedName>
</protein>
<evidence type="ECO:0000256" key="1">
    <source>
        <dbReference type="SAM" id="MobiDB-lite"/>
    </source>
</evidence>
<accession>A0A7X0Y545</accession>
<dbReference type="Proteomes" id="UP000535908">
    <property type="component" value="Unassembled WGS sequence"/>
</dbReference>
<feature type="region of interest" description="Disordered" evidence="1">
    <location>
        <begin position="156"/>
        <end position="181"/>
    </location>
</feature>
<comment type="caution">
    <text evidence="2">The sequence shown here is derived from an EMBL/GenBank/DDBJ whole genome shotgun (WGS) entry which is preliminary data.</text>
</comment>
<dbReference type="AlphaFoldDB" id="A0A7X0Y545"/>
<reference evidence="2 3" key="1">
    <citation type="submission" date="2020-03" db="EMBL/GenBank/DDBJ databases">
        <title>Soil Listeria distribution.</title>
        <authorList>
            <person name="Liao J."/>
            <person name="Wiedmann M."/>
        </authorList>
    </citation>
    <scope>NUCLEOTIDE SEQUENCE [LARGE SCALE GENOMIC DNA]</scope>
    <source>
        <strain evidence="2 3">FSL L7-0741</strain>
    </source>
</reference>
<dbReference type="RefSeq" id="WP_185526701.1">
    <property type="nucleotide sequence ID" value="NZ_JAARWN010000014.1"/>
</dbReference>
<proteinExistence type="predicted"/>
<dbReference type="EMBL" id="JAARWN010000014">
    <property type="protein sequence ID" value="MBC1937161.1"/>
    <property type="molecule type" value="Genomic_DNA"/>
</dbReference>